<gene>
    <name evidence="4" type="ORF">GCM10011320_18290</name>
</gene>
<protein>
    <recommendedName>
        <fullName evidence="3">CBS domain-containing protein</fullName>
    </recommendedName>
</protein>
<dbReference type="PANTHER" id="PTHR43080">
    <property type="entry name" value="CBS DOMAIN-CONTAINING PROTEIN CBSX3, MITOCHONDRIAL"/>
    <property type="match status" value="1"/>
</dbReference>
<accession>A0A917KGN3</accession>
<feature type="domain" description="CBS" evidence="3">
    <location>
        <begin position="87"/>
        <end position="147"/>
    </location>
</feature>
<dbReference type="PANTHER" id="PTHR43080:SF2">
    <property type="entry name" value="CBS DOMAIN-CONTAINING PROTEIN"/>
    <property type="match status" value="1"/>
</dbReference>
<keyword evidence="5" id="KW-1185">Reference proteome</keyword>
<dbReference type="GO" id="GO:0008773">
    <property type="term" value="F:[protein-PII] uridylyltransferase activity"/>
    <property type="evidence" value="ECO:0007669"/>
    <property type="project" value="InterPro"/>
</dbReference>
<dbReference type="PROSITE" id="PS51371">
    <property type="entry name" value="CBS"/>
    <property type="match status" value="2"/>
</dbReference>
<evidence type="ECO:0000256" key="1">
    <source>
        <dbReference type="ARBA" id="ARBA00023122"/>
    </source>
</evidence>
<name>A0A917KGN3_9PROT</name>
<dbReference type="CDD" id="cd05401">
    <property type="entry name" value="NT_GlnE_GlnD_like"/>
    <property type="match status" value="1"/>
</dbReference>
<dbReference type="Gene3D" id="3.10.580.10">
    <property type="entry name" value="CBS-domain"/>
    <property type="match status" value="1"/>
</dbReference>
<dbReference type="InterPro" id="IPR005105">
    <property type="entry name" value="GlnD_Uridyltrans_N"/>
</dbReference>
<dbReference type="SUPFAM" id="SSF54631">
    <property type="entry name" value="CBS-domain pair"/>
    <property type="match status" value="1"/>
</dbReference>
<comment type="caution">
    <text evidence="4">The sequence shown here is derived from an EMBL/GenBank/DDBJ whole genome shotgun (WGS) entry which is preliminary data.</text>
</comment>
<dbReference type="Pfam" id="PF10335">
    <property type="entry name" value="DUF294_C"/>
    <property type="match status" value="1"/>
</dbReference>
<dbReference type="Proteomes" id="UP000661507">
    <property type="component" value="Unassembled WGS sequence"/>
</dbReference>
<dbReference type="AlphaFoldDB" id="A0A917KGN3"/>
<dbReference type="EMBL" id="BMKW01000004">
    <property type="protein sequence ID" value="GGJ11584.1"/>
    <property type="molecule type" value="Genomic_DNA"/>
</dbReference>
<dbReference type="InterPro" id="IPR046342">
    <property type="entry name" value="CBS_dom_sf"/>
</dbReference>
<keyword evidence="1 2" id="KW-0129">CBS domain</keyword>
<reference evidence="4" key="2">
    <citation type="submission" date="2020-09" db="EMBL/GenBank/DDBJ databases">
        <authorList>
            <person name="Sun Q."/>
            <person name="Zhou Y."/>
        </authorList>
    </citation>
    <scope>NUCLEOTIDE SEQUENCE</scope>
    <source>
        <strain evidence="4">CGMCC 1.3617</strain>
    </source>
</reference>
<dbReference type="Pfam" id="PF03445">
    <property type="entry name" value="DUF294"/>
    <property type="match status" value="1"/>
</dbReference>
<dbReference type="InterPro" id="IPR000644">
    <property type="entry name" value="CBS_dom"/>
</dbReference>
<sequence>MTVAHNSPISPAAALTGGVRDAMAPAPPVFAPEAPLSEVVAAMRSARISAVLAVDVQSRPVGILTEQDVARRVVFRLPPDAPLSAAMSAPVIACTEDAGLWRAIALLRARSLRHLPVLGPDGRCRGMLHRTDVLAAVSGRLLGHLDALAGDDAAVKQAQAGVAAALLAEGVAAPDVVGLVSGINLELHRRVLDRAMADRGPPPVPFTLLVMGSVGRGESLLRPDQDNGLILADYPDEEHGPVDAWFRDFSVDFNERLDRAGFPLCPGGIMAMNPLWRKTLPQWRRQFEYWAHRRAGAALLFADIAFDFRAAAGDPGSAEALRAHLGQVLRRAPALLAAMAAQNAGLTVGLTLWGGFADDEPGPGMRTDLKLHGLMPLVAATRLLALRDGVAATGTAERLAVLAARRAVAAAEAASLTDAFCLLLDTVLRQQLADHAAGRVPGNLVDAAGMPRAARTQLRDALRAVRSFSRGTFGDFTGHYW</sequence>
<proteinExistence type="predicted"/>
<dbReference type="Pfam" id="PF00571">
    <property type="entry name" value="CBS"/>
    <property type="match status" value="2"/>
</dbReference>
<evidence type="ECO:0000313" key="5">
    <source>
        <dbReference type="Proteomes" id="UP000661507"/>
    </source>
</evidence>
<reference evidence="4" key="1">
    <citation type="journal article" date="2014" name="Int. J. Syst. Evol. Microbiol.">
        <title>Complete genome sequence of Corynebacterium casei LMG S-19264T (=DSM 44701T), isolated from a smear-ripened cheese.</title>
        <authorList>
            <consortium name="US DOE Joint Genome Institute (JGI-PGF)"/>
            <person name="Walter F."/>
            <person name="Albersmeier A."/>
            <person name="Kalinowski J."/>
            <person name="Ruckert C."/>
        </authorList>
    </citation>
    <scope>NUCLEOTIDE SEQUENCE</scope>
    <source>
        <strain evidence="4">CGMCC 1.3617</strain>
    </source>
</reference>
<dbReference type="InterPro" id="IPR018821">
    <property type="entry name" value="DUF294_put_nucleoTrafse_sb-bd"/>
</dbReference>
<dbReference type="SMART" id="SM00116">
    <property type="entry name" value="CBS"/>
    <property type="match status" value="2"/>
</dbReference>
<dbReference type="InterPro" id="IPR051257">
    <property type="entry name" value="Diverse_CBS-Domain"/>
</dbReference>
<evidence type="ECO:0000259" key="3">
    <source>
        <dbReference type="PROSITE" id="PS51371"/>
    </source>
</evidence>
<organism evidence="4 5">
    <name type="scientific">Neoroseomonas lacus</name>
    <dbReference type="NCBI Taxonomy" id="287609"/>
    <lineage>
        <taxon>Bacteria</taxon>
        <taxon>Pseudomonadati</taxon>
        <taxon>Pseudomonadota</taxon>
        <taxon>Alphaproteobacteria</taxon>
        <taxon>Acetobacterales</taxon>
        <taxon>Acetobacteraceae</taxon>
        <taxon>Neoroseomonas</taxon>
    </lineage>
</organism>
<feature type="domain" description="CBS" evidence="3">
    <location>
        <begin position="23"/>
        <end position="79"/>
    </location>
</feature>
<evidence type="ECO:0000313" key="4">
    <source>
        <dbReference type="EMBL" id="GGJ11584.1"/>
    </source>
</evidence>
<evidence type="ECO:0000256" key="2">
    <source>
        <dbReference type="PROSITE-ProRule" id="PRU00703"/>
    </source>
</evidence>